<organism evidence="3 4">
    <name type="scientific">Pristionchus entomophagus</name>
    <dbReference type="NCBI Taxonomy" id="358040"/>
    <lineage>
        <taxon>Eukaryota</taxon>
        <taxon>Metazoa</taxon>
        <taxon>Ecdysozoa</taxon>
        <taxon>Nematoda</taxon>
        <taxon>Chromadorea</taxon>
        <taxon>Rhabditida</taxon>
        <taxon>Rhabditina</taxon>
        <taxon>Diplogasteromorpha</taxon>
        <taxon>Diplogasteroidea</taxon>
        <taxon>Neodiplogasteridae</taxon>
        <taxon>Pristionchus</taxon>
    </lineage>
</organism>
<accession>A0AAV5T2Y5</accession>
<evidence type="ECO:0000313" key="4">
    <source>
        <dbReference type="Proteomes" id="UP001432027"/>
    </source>
</evidence>
<name>A0AAV5T2Y5_9BILA</name>
<evidence type="ECO:0000256" key="2">
    <source>
        <dbReference type="SAM" id="SignalP"/>
    </source>
</evidence>
<comment type="caution">
    <text evidence="3">The sequence shown here is derived from an EMBL/GenBank/DDBJ whole genome shotgun (WGS) entry which is preliminary data.</text>
</comment>
<feature type="transmembrane region" description="Helical" evidence="1">
    <location>
        <begin position="233"/>
        <end position="258"/>
    </location>
</feature>
<feature type="chain" id="PRO_5043338496" evidence="2">
    <location>
        <begin position="29"/>
        <end position="298"/>
    </location>
</feature>
<dbReference type="AlphaFoldDB" id="A0AAV5T2Y5"/>
<sequence>RTPLFVRRSQGFIMMFLLLLSLSTLACGRRSNLTKTPVGKPCNISQINELEPLDGYHILPITRPNNETSEFTCTHYNTENLTYTLRSNRKRAFEELESFKCNRSSFSFKVKGETQLRTYEHDFAIFCAVPINRTCKNPFEPCNAKYCPEYTAGSDEETAKLKCGGTDDYWMMWNDIGDDKKSSKSTSDPVCKSIPGRNEGGFYATFDNSQDILINYGVVCHLSGGLDLGPAPYIIIGIAIGVPILCCSSILIGVAIGVCMKRRDPHQPPTQRVWKWKVGDGIYHCAQYFRHQSQQIRF</sequence>
<gene>
    <name evidence="3" type="ORF">PENTCL1PPCAC_8860</name>
</gene>
<dbReference type="EMBL" id="BTSX01000002">
    <property type="protein sequence ID" value="GMS86685.1"/>
    <property type="molecule type" value="Genomic_DNA"/>
</dbReference>
<keyword evidence="1" id="KW-0812">Transmembrane</keyword>
<keyword evidence="1" id="KW-1133">Transmembrane helix</keyword>
<evidence type="ECO:0000313" key="3">
    <source>
        <dbReference type="EMBL" id="GMS86685.1"/>
    </source>
</evidence>
<dbReference type="Proteomes" id="UP001432027">
    <property type="component" value="Unassembled WGS sequence"/>
</dbReference>
<protein>
    <submittedName>
        <fullName evidence="3">Uncharacterized protein</fullName>
    </submittedName>
</protein>
<evidence type="ECO:0000256" key="1">
    <source>
        <dbReference type="SAM" id="Phobius"/>
    </source>
</evidence>
<keyword evidence="1" id="KW-0472">Membrane</keyword>
<keyword evidence="4" id="KW-1185">Reference proteome</keyword>
<reference evidence="3" key="1">
    <citation type="submission" date="2023-10" db="EMBL/GenBank/DDBJ databases">
        <title>Genome assembly of Pristionchus species.</title>
        <authorList>
            <person name="Yoshida K."/>
            <person name="Sommer R.J."/>
        </authorList>
    </citation>
    <scope>NUCLEOTIDE SEQUENCE</scope>
    <source>
        <strain evidence="3">RS0144</strain>
    </source>
</reference>
<feature type="signal peptide" evidence="2">
    <location>
        <begin position="1"/>
        <end position="28"/>
    </location>
</feature>
<proteinExistence type="predicted"/>
<feature type="non-terminal residue" evidence="3">
    <location>
        <position position="1"/>
    </location>
</feature>
<keyword evidence="2" id="KW-0732">Signal</keyword>